<name>A0ABX4NBI2_9LEPT</name>
<dbReference type="Proteomes" id="UP000231919">
    <property type="component" value="Unassembled WGS sequence"/>
</dbReference>
<feature type="transmembrane region" description="Helical" evidence="1">
    <location>
        <begin position="17"/>
        <end position="34"/>
    </location>
</feature>
<keyword evidence="1" id="KW-0812">Transmembrane</keyword>
<dbReference type="EMBL" id="NPDP01000033">
    <property type="protein sequence ID" value="PJZ28775.1"/>
    <property type="molecule type" value="Genomic_DNA"/>
</dbReference>
<evidence type="ECO:0000313" key="3">
    <source>
        <dbReference type="Proteomes" id="UP000231919"/>
    </source>
</evidence>
<gene>
    <name evidence="2" type="ORF">CH378_16395</name>
</gene>
<accession>A0ABX4NBI2</accession>
<protein>
    <submittedName>
        <fullName evidence="2">Uncharacterized protein</fullName>
    </submittedName>
</protein>
<evidence type="ECO:0000256" key="1">
    <source>
        <dbReference type="SAM" id="Phobius"/>
    </source>
</evidence>
<evidence type="ECO:0000313" key="2">
    <source>
        <dbReference type="EMBL" id="PJZ28775.1"/>
    </source>
</evidence>
<keyword evidence="1" id="KW-0472">Membrane</keyword>
<keyword evidence="1" id="KW-1133">Transmembrane helix</keyword>
<sequence length="106" mass="12665">MIHILKFLLFFRRSSNIGALIPLYFLWMIGLGYVDQRKDKSHSLLSVPSLEENEQEFSSADSHRIKILFFNAHSHLPNLFLLPREYYFFIDEERARIIYMTFLSGY</sequence>
<proteinExistence type="predicted"/>
<comment type="caution">
    <text evidence="2">The sequence shown here is derived from an EMBL/GenBank/DDBJ whole genome shotgun (WGS) entry which is preliminary data.</text>
</comment>
<reference evidence="2 3" key="1">
    <citation type="submission" date="2017-07" db="EMBL/GenBank/DDBJ databases">
        <title>Leptospira spp. isolated from tropical soils.</title>
        <authorList>
            <person name="Thibeaux R."/>
            <person name="Iraola G."/>
            <person name="Ferres I."/>
            <person name="Bierque E."/>
            <person name="Girault D."/>
            <person name="Soupe-Gilbert M.-E."/>
            <person name="Picardeau M."/>
            <person name="Goarant C."/>
        </authorList>
    </citation>
    <scope>NUCLEOTIDE SEQUENCE [LARGE SCALE GENOMIC DNA]</scope>
    <source>
        <strain evidence="2 3">JW2-C-B1</strain>
    </source>
</reference>
<organism evidence="2 3">
    <name type="scientific">Leptospira kmetyi</name>
    <dbReference type="NCBI Taxonomy" id="408139"/>
    <lineage>
        <taxon>Bacteria</taxon>
        <taxon>Pseudomonadati</taxon>
        <taxon>Spirochaetota</taxon>
        <taxon>Spirochaetia</taxon>
        <taxon>Leptospirales</taxon>
        <taxon>Leptospiraceae</taxon>
        <taxon>Leptospira</taxon>
    </lineage>
</organism>
<keyword evidence="3" id="KW-1185">Reference proteome</keyword>